<reference evidence="2 3" key="1">
    <citation type="submission" date="2021-12" db="EMBL/GenBank/DDBJ databases">
        <title>Genome sequencing of bacteria with rrn-lacking chromosome and rrn-plasmid.</title>
        <authorList>
            <person name="Anda M."/>
            <person name="Iwasaki W."/>
        </authorList>
    </citation>
    <scope>NUCLEOTIDE SEQUENCE [LARGE SCALE GENOMIC DNA]</scope>
    <source>
        <strain evidence="2 3">DSM 100852</strain>
    </source>
</reference>
<evidence type="ECO:0000313" key="3">
    <source>
        <dbReference type="Proteomes" id="UP001348817"/>
    </source>
</evidence>
<organism evidence="2 3">
    <name type="scientific">Fulvitalea axinellae</name>
    <dbReference type="NCBI Taxonomy" id="1182444"/>
    <lineage>
        <taxon>Bacteria</taxon>
        <taxon>Pseudomonadati</taxon>
        <taxon>Bacteroidota</taxon>
        <taxon>Cytophagia</taxon>
        <taxon>Cytophagales</taxon>
        <taxon>Persicobacteraceae</taxon>
        <taxon>Fulvitalea</taxon>
    </lineage>
</organism>
<dbReference type="PANTHER" id="PTHR15032:SF4">
    <property type="entry name" value="N-ACYL-PHOSPHATIDYLETHANOLAMINE-HYDROLYZING PHOSPHOLIPASE D"/>
    <property type="match status" value="1"/>
</dbReference>
<keyword evidence="2" id="KW-0378">Hydrolase</keyword>
<keyword evidence="3" id="KW-1185">Reference proteome</keyword>
<evidence type="ECO:0000259" key="1">
    <source>
        <dbReference type="Pfam" id="PF12706"/>
    </source>
</evidence>
<accession>A0AAU9CBR4</accession>
<dbReference type="SUPFAM" id="SSF56281">
    <property type="entry name" value="Metallo-hydrolase/oxidoreductase"/>
    <property type="match status" value="1"/>
</dbReference>
<evidence type="ECO:0000313" key="2">
    <source>
        <dbReference type="EMBL" id="BDD09621.1"/>
    </source>
</evidence>
<proteinExistence type="predicted"/>
<sequence length="383" mass="43669">MRNALILSFALTAIALNSCTMTHQSKIVSSEEKRQVRISQSPNFKDGKFINEEPLDKMTAGSIWRMVKDMVNGGHPLREPKTPLPMWDKEWTDFPDEGLWFSWLGHSSVFIKLEGTKILIDPVFGKRASFTDLAGPKRMHPVPVKVEELPGADVIVISHDHYDHLDKGTVRKLSQKTGLFLVPLGVGKRLEKWGIPTEKIKELDWWETETVKGTEFTLTPGRHTSGRGLTDAGETLWGGWAIKKGERNLYYSGDTGYYENGFREIGERLGPFDLSLMQVGAYDKNWPSWHMFPEEAVKAQKLVKSTEMVPLHWATFNLAFHSWYDPALRLKKAMDSASLNVVFPMLGEPVEMDSLRIRDRSKPWWQTFVPEEEATDLESQAHL</sequence>
<dbReference type="InterPro" id="IPR024884">
    <property type="entry name" value="NAPE-PLD"/>
</dbReference>
<dbReference type="EMBL" id="AP025314">
    <property type="protein sequence ID" value="BDD09621.1"/>
    <property type="molecule type" value="Genomic_DNA"/>
</dbReference>
<feature type="domain" description="Metallo-beta-lactamase" evidence="1">
    <location>
        <begin position="116"/>
        <end position="313"/>
    </location>
</feature>
<dbReference type="AlphaFoldDB" id="A0AAU9CBR4"/>
<dbReference type="GO" id="GO:0005737">
    <property type="term" value="C:cytoplasm"/>
    <property type="evidence" value="ECO:0007669"/>
    <property type="project" value="TreeGrafter"/>
</dbReference>
<dbReference type="GO" id="GO:0070290">
    <property type="term" value="F:N-acylphosphatidylethanolamine-specific phospholipase D activity"/>
    <property type="evidence" value="ECO:0007669"/>
    <property type="project" value="InterPro"/>
</dbReference>
<dbReference type="InterPro" id="IPR036866">
    <property type="entry name" value="RibonucZ/Hydroxyglut_hydro"/>
</dbReference>
<dbReference type="GO" id="GO:0008270">
    <property type="term" value="F:zinc ion binding"/>
    <property type="evidence" value="ECO:0007669"/>
    <property type="project" value="InterPro"/>
</dbReference>
<dbReference type="KEGG" id="fax:FUAX_20530"/>
<dbReference type="PIRSF" id="PIRSF038896">
    <property type="entry name" value="NAPE-PLD"/>
    <property type="match status" value="1"/>
</dbReference>
<gene>
    <name evidence="2" type="ORF">FUAX_20530</name>
</gene>
<dbReference type="Proteomes" id="UP001348817">
    <property type="component" value="Chromosome"/>
</dbReference>
<dbReference type="Gene3D" id="3.60.15.10">
    <property type="entry name" value="Ribonuclease Z/Hydroxyacylglutathione hydrolase-like"/>
    <property type="match status" value="1"/>
</dbReference>
<dbReference type="Pfam" id="PF12706">
    <property type="entry name" value="Lactamase_B_2"/>
    <property type="match status" value="1"/>
</dbReference>
<protein>
    <submittedName>
        <fullName evidence="2">Hydrolase</fullName>
    </submittedName>
</protein>
<dbReference type="InterPro" id="IPR001279">
    <property type="entry name" value="Metallo-B-lactamas"/>
</dbReference>
<dbReference type="PANTHER" id="PTHR15032">
    <property type="entry name" value="N-ACYL-PHOSPHATIDYLETHANOLAMINE-HYDROLYZING PHOSPHOLIPASE D"/>
    <property type="match status" value="1"/>
</dbReference>
<name>A0AAU9CBR4_9BACT</name>